<sequence>MSDTVWEPKLPENHRILAKKLIGEYSQNLSSKKEIYANLSTPSRLDADTKEIWLDKRRRGICVAISWKGLKITGIDDRRYWSHVSTDESRFHTIAYLQQIWWLEVEGSLDLEFPRGTYSLFFRLQLGRPSKRLVGSRRSEKIHGWNVKPVQFQLESSSGHHAKSQCFLEEEGKWTYHHVGEFVVENSQSVTKLRFSMTQIDCTQQRVGSAWIVCSFVPLLDPSHAQRLDNFGR</sequence>
<dbReference type="InterPro" id="IPR025886">
    <property type="entry name" value="PP2-like"/>
</dbReference>
<dbReference type="AlphaFoldDB" id="A0A2Z7BPD4"/>
<accession>A0A2Z7BPD4</accession>
<dbReference type="PANTHER" id="PTHR31960">
    <property type="entry name" value="F-BOX PROTEIN PP2-A15"/>
    <property type="match status" value="1"/>
</dbReference>
<organism evidence="1 2">
    <name type="scientific">Dorcoceras hygrometricum</name>
    <dbReference type="NCBI Taxonomy" id="472368"/>
    <lineage>
        <taxon>Eukaryota</taxon>
        <taxon>Viridiplantae</taxon>
        <taxon>Streptophyta</taxon>
        <taxon>Embryophyta</taxon>
        <taxon>Tracheophyta</taxon>
        <taxon>Spermatophyta</taxon>
        <taxon>Magnoliopsida</taxon>
        <taxon>eudicotyledons</taxon>
        <taxon>Gunneridae</taxon>
        <taxon>Pentapetalae</taxon>
        <taxon>asterids</taxon>
        <taxon>lamiids</taxon>
        <taxon>Lamiales</taxon>
        <taxon>Gesneriaceae</taxon>
        <taxon>Didymocarpoideae</taxon>
        <taxon>Trichosporeae</taxon>
        <taxon>Loxocarpinae</taxon>
        <taxon>Dorcoceras</taxon>
    </lineage>
</organism>
<dbReference type="OrthoDB" id="9970274at2759"/>
<proteinExistence type="predicted"/>
<dbReference type="EMBL" id="KV003883">
    <property type="protein sequence ID" value="KZV36492.1"/>
    <property type="molecule type" value="Genomic_DNA"/>
</dbReference>
<name>A0A2Z7BPD4_9LAMI</name>
<dbReference type="Proteomes" id="UP000250235">
    <property type="component" value="Unassembled WGS sequence"/>
</dbReference>
<reference evidence="1 2" key="1">
    <citation type="journal article" date="2015" name="Proc. Natl. Acad. Sci. U.S.A.">
        <title>The resurrection genome of Boea hygrometrica: A blueprint for survival of dehydration.</title>
        <authorList>
            <person name="Xiao L."/>
            <person name="Yang G."/>
            <person name="Zhang L."/>
            <person name="Yang X."/>
            <person name="Zhao S."/>
            <person name="Ji Z."/>
            <person name="Zhou Q."/>
            <person name="Hu M."/>
            <person name="Wang Y."/>
            <person name="Chen M."/>
            <person name="Xu Y."/>
            <person name="Jin H."/>
            <person name="Xiao X."/>
            <person name="Hu G."/>
            <person name="Bao F."/>
            <person name="Hu Y."/>
            <person name="Wan P."/>
            <person name="Li L."/>
            <person name="Deng X."/>
            <person name="Kuang T."/>
            <person name="Xiang C."/>
            <person name="Zhu J.K."/>
            <person name="Oliver M.J."/>
            <person name="He Y."/>
        </authorList>
    </citation>
    <scope>NUCLEOTIDE SEQUENCE [LARGE SCALE GENOMIC DNA]</scope>
    <source>
        <strain evidence="2">cv. XS01</strain>
    </source>
</reference>
<dbReference type="Pfam" id="PF14299">
    <property type="entry name" value="PP2"/>
    <property type="match status" value="1"/>
</dbReference>
<evidence type="ECO:0000313" key="2">
    <source>
        <dbReference type="Proteomes" id="UP000250235"/>
    </source>
</evidence>
<protein>
    <submittedName>
        <fullName evidence="1">Uncharacterized protein</fullName>
    </submittedName>
</protein>
<gene>
    <name evidence="1" type="ORF">F511_15997</name>
</gene>
<dbReference type="PANTHER" id="PTHR31960:SF18">
    <property type="entry name" value="F-BOX PROTEIN PP2-A14"/>
    <property type="match status" value="1"/>
</dbReference>
<keyword evidence="2" id="KW-1185">Reference proteome</keyword>
<evidence type="ECO:0000313" key="1">
    <source>
        <dbReference type="EMBL" id="KZV36492.1"/>
    </source>
</evidence>